<dbReference type="InterPro" id="IPR050204">
    <property type="entry name" value="AraC_XylS_family_regulators"/>
</dbReference>
<evidence type="ECO:0000313" key="6">
    <source>
        <dbReference type="Proteomes" id="UP001366503"/>
    </source>
</evidence>
<dbReference type="PROSITE" id="PS01124">
    <property type="entry name" value="HTH_ARAC_FAMILY_2"/>
    <property type="match status" value="1"/>
</dbReference>
<sequence length="317" mass="35370">MGFSYSTTELARAHKVQYWQDAVCAHMIPADAIARDPWGFEAWLSGHHVGDLTICEMKAPTHTFSRSEQMLRRRPDEDFVLVYVEAGENGFEQSGRSSLGGAGTITLLDAARPFLHDFRASRIYTVKIPRQRLLARFPGAERLTGFNLNLRAPTTLLPALISEASAFADDQGRDSAQQRFSSIFVEAVALSLEMFAGDCPLSASSHREDLFRKATDFIEENLGDSDLDVQAVADAVYVSPRTLSRLFAARSVTVMQYVWTRRLEKSHRILSDGLARNVTHAAFETGFSDLSHFTKVFKKKYGVSPRVVTQARGCRQS</sequence>
<dbReference type="Pfam" id="PF14525">
    <property type="entry name" value="AraC_binding_2"/>
    <property type="match status" value="1"/>
</dbReference>
<evidence type="ECO:0000256" key="2">
    <source>
        <dbReference type="ARBA" id="ARBA00023125"/>
    </source>
</evidence>
<dbReference type="Proteomes" id="UP001366503">
    <property type="component" value="Unassembled WGS sequence"/>
</dbReference>
<evidence type="ECO:0000259" key="4">
    <source>
        <dbReference type="PROSITE" id="PS01124"/>
    </source>
</evidence>
<dbReference type="Pfam" id="PF12833">
    <property type="entry name" value="HTH_18"/>
    <property type="match status" value="1"/>
</dbReference>
<dbReference type="InterPro" id="IPR035418">
    <property type="entry name" value="AraC-bd_2"/>
</dbReference>
<feature type="domain" description="HTH araC/xylS-type" evidence="4">
    <location>
        <begin position="212"/>
        <end position="311"/>
    </location>
</feature>
<dbReference type="InterPro" id="IPR018060">
    <property type="entry name" value="HTH_AraC"/>
</dbReference>
<evidence type="ECO:0000256" key="3">
    <source>
        <dbReference type="ARBA" id="ARBA00023163"/>
    </source>
</evidence>
<name>A0ABU8KMT4_9HYPH</name>
<organism evidence="5 6">
    <name type="scientific">Mesorhizobium argentiipisi</name>
    <dbReference type="NCBI Taxonomy" id="3015175"/>
    <lineage>
        <taxon>Bacteria</taxon>
        <taxon>Pseudomonadati</taxon>
        <taxon>Pseudomonadota</taxon>
        <taxon>Alphaproteobacteria</taxon>
        <taxon>Hyphomicrobiales</taxon>
        <taxon>Phyllobacteriaceae</taxon>
        <taxon>Mesorhizobium</taxon>
    </lineage>
</organism>
<dbReference type="PANTHER" id="PTHR46796">
    <property type="entry name" value="HTH-TYPE TRANSCRIPTIONAL ACTIVATOR RHAS-RELATED"/>
    <property type="match status" value="1"/>
</dbReference>
<proteinExistence type="predicted"/>
<dbReference type="EMBL" id="JAPYKO010000036">
    <property type="protein sequence ID" value="MEI9406421.1"/>
    <property type="molecule type" value="Genomic_DNA"/>
</dbReference>
<dbReference type="Gene3D" id="1.10.10.60">
    <property type="entry name" value="Homeodomain-like"/>
    <property type="match status" value="1"/>
</dbReference>
<evidence type="ECO:0000256" key="1">
    <source>
        <dbReference type="ARBA" id="ARBA00023015"/>
    </source>
</evidence>
<comment type="caution">
    <text evidence="5">The sequence shown here is derived from an EMBL/GenBank/DDBJ whole genome shotgun (WGS) entry which is preliminary data.</text>
</comment>
<keyword evidence="6" id="KW-1185">Reference proteome</keyword>
<gene>
    <name evidence="5" type="ORF">O7A05_30310</name>
</gene>
<dbReference type="SUPFAM" id="SSF46689">
    <property type="entry name" value="Homeodomain-like"/>
    <property type="match status" value="1"/>
</dbReference>
<protein>
    <submittedName>
        <fullName evidence="5">Helix-turn-helix domain-containing protein</fullName>
    </submittedName>
</protein>
<accession>A0ABU8KMT4</accession>
<keyword evidence="2" id="KW-0238">DNA-binding</keyword>
<keyword evidence="1" id="KW-0805">Transcription regulation</keyword>
<reference evidence="5 6" key="1">
    <citation type="submission" date="2022-12" db="EMBL/GenBank/DDBJ databases">
        <authorList>
            <person name="Muema E."/>
        </authorList>
    </citation>
    <scope>NUCLEOTIDE SEQUENCE [LARGE SCALE GENOMIC DNA]</scope>
    <source>
        <strain evidence="6">1330</strain>
    </source>
</reference>
<keyword evidence="3" id="KW-0804">Transcription</keyword>
<evidence type="ECO:0000313" key="5">
    <source>
        <dbReference type="EMBL" id="MEI9406421.1"/>
    </source>
</evidence>
<dbReference type="PANTHER" id="PTHR46796:SF6">
    <property type="entry name" value="ARAC SUBFAMILY"/>
    <property type="match status" value="1"/>
</dbReference>
<dbReference type="SMART" id="SM00342">
    <property type="entry name" value="HTH_ARAC"/>
    <property type="match status" value="1"/>
</dbReference>
<dbReference type="RefSeq" id="WP_337096904.1">
    <property type="nucleotide sequence ID" value="NZ_JAPYKO010000036.1"/>
</dbReference>
<dbReference type="InterPro" id="IPR009057">
    <property type="entry name" value="Homeodomain-like_sf"/>
</dbReference>